<dbReference type="Pfam" id="PF03364">
    <property type="entry name" value="Polyketide_cyc"/>
    <property type="match status" value="1"/>
</dbReference>
<gene>
    <name evidence="2" type="ORF">AOZ06_18730</name>
</gene>
<dbReference type="EMBL" id="CP012752">
    <property type="protein sequence ID" value="ALG08682.1"/>
    <property type="molecule type" value="Genomic_DNA"/>
</dbReference>
<protein>
    <submittedName>
        <fullName evidence="2">Polyketide cyclase</fullName>
    </submittedName>
</protein>
<dbReference type="CDD" id="cd08860">
    <property type="entry name" value="TcmN_ARO-CYC_like"/>
    <property type="match status" value="1"/>
</dbReference>
<evidence type="ECO:0000259" key="1">
    <source>
        <dbReference type="Pfam" id="PF03364"/>
    </source>
</evidence>
<organism evidence="2 3">
    <name type="scientific">Kibdelosporangium phytohabitans</name>
    <dbReference type="NCBI Taxonomy" id="860235"/>
    <lineage>
        <taxon>Bacteria</taxon>
        <taxon>Bacillati</taxon>
        <taxon>Actinomycetota</taxon>
        <taxon>Actinomycetes</taxon>
        <taxon>Pseudonocardiales</taxon>
        <taxon>Pseudonocardiaceae</taxon>
        <taxon>Kibdelosporangium</taxon>
    </lineage>
</organism>
<feature type="domain" description="Coenzyme Q-binding protein COQ10 START" evidence="1">
    <location>
        <begin position="11"/>
        <end position="121"/>
    </location>
</feature>
<dbReference type="RefSeq" id="WP_054290589.1">
    <property type="nucleotide sequence ID" value="NZ_CP012752.1"/>
</dbReference>
<dbReference type="STRING" id="860235.AOZ06_18730"/>
<dbReference type="KEGG" id="kphy:AOZ06_18730"/>
<dbReference type="OrthoDB" id="156693at2"/>
<proteinExistence type="predicted"/>
<dbReference type="SUPFAM" id="SSF55961">
    <property type="entry name" value="Bet v1-like"/>
    <property type="match status" value="1"/>
</dbReference>
<dbReference type="InterPro" id="IPR023393">
    <property type="entry name" value="START-like_dom_sf"/>
</dbReference>
<dbReference type="Gene3D" id="3.30.530.20">
    <property type="match status" value="1"/>
</dbReference>
<dbReference type="InterPro" id="IPR005031">
    <property type="entry name" value="COQ10_START"/>
</dbReference>
<evidence type="ECO:0000313" key="2">
    <source>
        <dbReference type="EMBL" id="ALG08682.1"/>
    </source>
</evidence>
<sequence>MAGHTEASILIDAPFELVWDMTNDVGNWTDLFTEYAVAEVIERDGDTVTFRLALHPDENGKVWSWVSQRRMDLANREVHAKRIETGPFEYMKIHWTYTQEQGGVRMVWKQDFHMKPTAPLDDNGMTNRINTNTPGQMKVIKERVEAAARAAAAR</sequence>
<dbReference type="AlphaFoldDB" id="A0A0N9I1V8"/>
<keyword evidence="3" id="KW-1185">Reference proteome</keyword>
<evidence type="ECO:0000313" key="3">
    <source>
        <dbReference type="Proteomes" id="UP000063699"/>
    </source>
</evidence>
<accession>A0A0N9I1V8</accession>
<reference evidence="2 3" key="1">
    <citation type="submission" date="2015-07" db="EMBL/GenBank/DDBJ databases">
        <title>Genome sequencing of Kibdelosporangium phytohabitans.</title>
        <authorList>
            <person name="Qin S."/>
            <person name="Xing K."/>
        </authorList>
    </citation>
    <scope>NUCLEOTIDE SEQUENCE [LARGE SCALE GENOMIC DNA]</scope>
    <source>
        <strain evidence="2 3">KLBMP1111</strain>
    </source>
</reference>
<dbReference type="Proteomes" id="UP000063699">
    <property type="component" value="Chromosome"/>
</dbReference>
<name>A0A0N9I1V8_9PSEU</name>